<dbReference type="InterPro" id="IPR046529">
    <property type="entry name" value="DUF6594"/>
</dbReference>
<evidence type="ECO:0000256" key="1">
    <source>
        <dbReference type="SAM" id="MobiDB-lite"/>
    </source>
</evidence>
<feature type="transmembrane region" description="Helical" evidence="2">
    <location>
        <begin position="268"/>
        <end position="288"/>
    </location>
</feature>
<evidence type="ECO:0000313" key="4">
    <source>
        <dbReference type="EMBL" id="RDK41056.1"/>
    </source>
</evidence>
<evidence type="ECO:0000259" key="3">
    <source>
        <dbReference type="Pfam" id="PF20237"/>
    </source>
</evidence>
<evidence type="ECO:0000313" key="5">
    <source>
        <dbReference type="Proteomes" id="UP000254937"/>
    </source>
</evidence>
<evidence type="ECO:0000256" key="2">
    <source>
        <dbReference type="SAM" id="Phobius"/>
    </source>
</evidence>
<gene>
    <name evidence="4" type="ORF">M752DRAFT_336901</name>
</gene>
<proteinExistence type="predicted"/>
<keyword evidence="2" id="KW-0812">Transmembrane</keyword>
<dbReference type="AlphaFoldDB" id="A0A370PFS7"/>
<feature type="transmembrane region" description="Helical" evidence="2">
    <location>
        <begin position="295"/>
        <end position="314"/>
    </location>
</feature>
<dbReference type="Proteomes" id="UP000254937">
    <property type="component" value="Unassembled WGS sequence"/>
</dbReference>
<dbReference type="Pfam" id="PF20237">
    <property type="entry name" value="DUF6594"/>
    <property type="match status" value="1"/>
</dbReference>
<feature type="region of interest" description="Disordered" evidence="1">
    <location>
        <begin position="1"/>
        <end position="23"/>
    </location>
</feature>
<name>A0A370PFS7_ASPPH</name>
<accession>A0A370PFS7</accession>
<feature type="transmembrane region" description="Helical" evidence="2">
    <location>
        <begin position="244"/>
        <end position="262"/>
    </location>
</feature>
<dbReference type="EMBL" id="KZ851856">
    <property type="protein sequence ID" value="RDK41056.1"/>
    <property type="molecule type" value="Genomic_DNA"/>
</dbReference>
<reference evidence="4 5" key="1">
    <citation type="submission" date="2018-07" db="EMBL/GenBank/DDBJ databases">
        <title>Section-level genome sequencing of Aspergillus section Nigri to investigate inter- and intra-species variation.</title>
        <authorList>
            <consortium name="DOE Joint Genome Institute"/>
            <person name="Vesth T.C."/>
            <person name="Nybo J.L."/>
            <person name="Theobald S."/>
            <person name="Frisvad J.C."/>
            <person name="Larsen T.O."/>
            <person name="Nielsen K.F."/>
            <person name="Hoof J.B."/>
            <person name="Brandl J."/>
            <person name="Salamov A."/>
            <person name="Riley R."/>
            <person name="Gladden J.M."/>
            <person name="Phatale P."/>
            <person name="Nielsen M.T."/>
            <person name="Lyhne E.K."/>
            <person name="Kogle M.E."/>
            <person name="Strasser K."/>
            <person name="McDonnell E."/>
            <person name="Barry K."/>
            <person name="Clum A."/>
            <person name="Chen C."/>
            <person name="Nolan M."/>
            <person name="Sandor L."/>
            <person name="Kuo A."/>
            <person name="Lipzen A."/>
            <person name="Hainaut M."/>
            <person name="Drula E."/>
            <person name="Tsang A."/>
            <person name="Magnuson J.K."/>
            <person name="Henrissat B."/>
            <person name="Wiebenga A."/>
            <person name="Simmons B.A."/>
            <person name="Makela M.R."/>
            <person name="De vries R.P."/>
            <person name="Grigoriev I.V."/>
            <person name="Mortensen U.H."/>
            <person name="Baker S.E."/>
            <person name="Andersen M.R."/>
        </authorList>
    </citation>
    <scope>NUCLEOTIDE SEQUENCE [LARGE SCALE GENOMIC DNA]</scope>
    <source>
        <strain evidence="4 5">ATCC 13157</strain>
    </source>
</reference>
<protein>
    <recommendedName>
        <fullName evidence="3">DUF6594 domain-containing protein</fullName>
    </recommendedName>
</protein>
<sequence>MFCRAQQVPDLESNPGQNAGHNSLDFQDPSWIIDHHRPNNIITKICKPADSWFNVVVAQRSECHKNSDHNSERHLKGYGHKFVTDEQQIGSKNQQPQFVISTTDSHQEKNDESYKVNLSELQRLRLRQLQHKLVHHAIDLRYDSMEPSGWAEDLRQYVQALQDYDYMAKHILRSQDPFIVTGERTIDRLMLQVAMRNKEKEADPLRWEKSIFPWEAFDIEPKPIGGTRDGNLRQDWIKGFRQRLGVAAVGGLFLIVPMWLMVLHRTLYTALVSTSVFVAIFGLMMAFLLDGLKDVLSSTAAYSAVLVVFVGLTVPNSAP</sequence>
<organism evidence="4 5">
    <name type="scientific">Aspergillus phoenicis ATCC 13157</name>
    <dbReference type="NCBI Taxonomy" id="1353007"/>
    <lineage>
        <taxon>Eukaryota</taxon>
        <taxon>Fungi</taxon>
        <taxon>Dikarya</taxon>
        <taxon>Ascomycota</taxon>
        <taxon>Pezizomycotina</taxon>
        <taxon>Eurotiomycetes</taxon>
        <taxon>Eurotiomycetidae</taxon>
        <taxon>Eurotiales</taxon>
        <taxon>Aspergillaceae</taxon>
        <taxon>Aspergillus</taxon>
    </lineage>
</organism>
<feature type="domain" description="DUF6594" evidence="3">
    <location>
        <begin position="110"/>
        <end position="307"/>
    </location>
</feature>
<keyword evidence="5" id="KW-1185">Reference proteome</keyword>
<keyword evidence="2" id="KW-0472">Membrane</keyword>
<feature type="compositionally biased region" description="Polar residues" evidence="1">
    <location>
        <begin position="14"/>
        <end position="23"/>
    </location>
</feature>
<keyword evidence="2" id="KW-1133">Transmembrane helix</keyword>